<sequence>MVVKEYRDDIDTLVQRLIDSLKKRGAEEIIVRGGLFPAIEIAGYEELPSFGCPHNLPWYAEIFERNGFKTIRKFVNYRIKLPELQIDGKSGREITDDEGRVIRELNRTNIDEVKKSRDNEKMHRLHTFFGWDTSGIEEGIAPSRIKMYINNFFVRLINYKTLYTFENGEMVSCTTIHPDYNAILNDLTKGKRGFIPGIKLLKFPFVIRKSRRYVFGGTVQVEKRRGKGYGTAKMVWGVYNVLPLLKNVDEFDTGPIVSENLPPIKMVRSFVGEDGVKEMSYAMMSYKI</sequence>
<name>A0A520KSD3_METT2</name>
<dbReference type="AlphaFoldDB" id="A0A520KSD3"/>
<accession>A0A520KSD3</accession>
<evidence type="ECO:0000313" key="2">
    <source>
        <dbReference type="Proteomes" id="UP000317158"/>
    </source>
</evidence>
<gene>
    <name evidence="1" type="ORF">EF806_01960</name>
</gene>
<organism evidence="1 2">
    <name type="scientific">Methanoliparum thermophilum</name>
    <dbReference type="NCBI Taxonomy" id="2491083"/>
    <lineage>
        <taxon>Archaea</taxon>
        <taxon>Methanobacteriati</taxon>
        <taxon>Methanobacteriota</taxon>
        <taxon>Candidatus Methanoliparia</taxon>
        <taxon>Candidatus Methanoliparales</taxon>
        <taxon>Candidatus Methanoliparaceae</taxon>
        <taxon>Candidatus Methanoliparum</taxon>
    </lineage>
</organism>
<protein>
    <submittedName>
        <fullName evidence="1">Uncharacterized protein</fullName>
    </submittedName>
</protein>
<comment type="caution">
    <text evidence="1">The sequence shown here is derived from an EMBL/GenBank/DDBJ whole genome shotgun (WGS) entry which is preliminary data.</text>
</comment>
<dbReference type="EMBL" id="RXIF01000004">
    <property type="protein sequence ID" value="RZN64838.1"/>
    <property type="molecule type" value="Genomic_DNA"/>
</dbReference>
<evidence type="ECO:0000313" key="1">
    <source>
        <dbReference type="EMBL" id="RZN64838.1"/>
    </source>
</evidence>
<dbReference type="Proteomes" id="UP000317158">
    <property type="component" value="Unassembled WGS sequence"/>
</dbReference>
<reference evidence="1 2" key="1">
    <citation type="journal article" date="2019" name="Nat. Microbiol.">
        <title>Wide diversity of methane and short-chain alkane metabolisms in uncultured archaea.</title>
        <authorList>
            <person name="Borrel G."/>
            <person name="Adam P.S."/>
            <person name="McKay L.J."/>
            <person name="Chen L.X."/>
            <person name="Sierra-Garcia I.N."/>
            <person name="Sieber C.M."/>
            <person name="Letourneur Q."/>
            <person name="Ghozlane A."/>
            <person name="Andersen G.L."/>
            <person name="Li W.J."/>
            <person name="Hallam S.J."/>
            <person name="Muyzer G."/>
            <person name="de Oliveira V.M."/>
            <person name="Inskeep W.P."/>
            <person name="Banfield J.F."/>
            <person name="Gribaldo S."/>
        </authorList>
    </citation>
    <scope>NUCLEOTIDE SEQUENCE [LARGE SCALE GENOMIC DNA]</scope>
    <source>
        <strain evidence="1">NM1a</strain>
    </source>
</reference>
<proteinExistence type="predicted"/>